<evidence type="ECO:0000259" key="1">
    <source>
        <dbReference type="PROSITE" id="PS50404"/>
    </source>
</evidence>
<dbReference type="Pfam" id="PF13417">
    <property type="entry name" value="GST_N_3"/>
    <property type="match status" value="1"/>
</dbReference>
<dbReference type="Gene3D" id="1.20.1050.10">
    <property type="match status" value="1"/>
</dbReference>
<dbReference type="InterPro" id="IPR054416">
    <property type="entry name" value="GST_UstS-like_C"/>
</dbReference>
<evidence type="ECO:0000313" key="3">
    <source>
        <dbReference type="Proteomes" id="UP001223520"/>
    </source>
</evidence>
<dbReference type="RefSeq" id="WP_281484228.1">
    <property type="nucleotide sequence ID" value="NZ_CP124543.1"/>
</dbReference>
<dbReference type="PROSITE" id="PS50404">
    <property type="entry name" value="GST_NTER"/>
    <property type="match status" value="1"/>
</dbReference>
<proteinExistence type="predicted"/>
<organism evidence="2 3">
    <name type="scientific">Halotia branconii CENA392</name>
    <dbReference type="NCBI Taxonomy" id="1539056"/>
    <lineage>
        <taxon>Bacteria</taxon>
        <taxon>Bacillati</taxon>
        <taxon>Cyanobacteriota</taxon>
        <taxon>Cyanophyceae</taxon>
        <taxon>Nostocales</taxon>
        <taxon>Nodulariaceae</taxon>
        <taxon>Halotia</taxon>
    </lineage>
</organism>
<gene>
    <name evidence="2" type="ORF">QI031_05685</name>
</gene>
<dbReference type="Proteomes" id="UP001223520">
    <property type="component" value="Chromosome"/>
</dbReference>
<accession>A0AAJ6PAN7</accession>
<reference evidence="2 3" key="1">
    <citation type="journal article" date="2023" name="Limnol Oceanogr Lett">
        <title>Environmental adaptations by the intertidal Antarctic cyanobacterium Halotia branconii CENA392 as revealed using long-read genome sequencing.</title>
        <authorList>
            <person name="Dextro R.B."/>
            <person name="Delbaje E."/>
            <person name="Freitas P.N.N."/>
            <person name="Geraldes V."/>
            <person name="Pinto E."/>
            <person name="Long P.F."/>
            <person name="Fiore M.F."/>
        </authorList>
    </citation>
    <scope>NUCLEOTIDE SEQUENCE [LARGE SCALE GENOMIC DNA]</scope>
    <source>
        <strain evidence="2 3">CENA392</strain>
    </source>
</reference>
<dbReference type="GO" id="GO:0006559">
    <property type="term" value="P:L-phenylalanine catabolic process"/>
    <property type="evidence" value="ECO:0007669"/>
    <property type="project" value="TreeGrafter"/>
</dbReference>
<dbReference type="Gene3D" id="3.40.30.10">
    <property type="entry name" value="Glutaredoxin"/>
    <property type="match status" value="1"/>
</dbReference>
<feature type="domain" description="GST N-terminal" evidence="1">
    <location>
        <begin position="11"/>
        <end position="87"/>
    </location>
</feature>
<dbReference type="InterPro" id="IPR036282">
    <property type="entry name" value="Glutathione-S-Trfase_C_sf"/>
</dbReference>
<name>A0AAJ6PAN7_9CYAN</name>
<dbReference type="GO" id="GO:0006749">
    <property type="term" value="P:glutathione metabolic process"/>
    <property type="evidence" value="ECO:0007669"/>
    <property type="project" value="TreeGrafter"/>
</dbReference>
<dbReference type="Pfam" id="PF22041">
    <property type="entry name" value="GST_C_7"/>
    <property type="match status" value="1"/>
</dbReference>
<dbReference type="InterPro" id="IPR004045">
    <property type="entry name" value="Glutathione_S-Trfase_N"/>
</dbReference>
<dbReference type="SUPFAM" id="SSF47616">
    <property type="entry name" value="GST C-terminal domain-like"/>
    <property type="match status" value="1"/>
</dbReference>
<protein>
    <submittedName>
        <fullName evidence="2">Glutathione S-transferase family protein</fullName>
    </submittedName>
</protein>
<dbReference type="GO" id="GO:0016034">
    <property type="term" value="F:maleylacetoacetate isomerase activity"/>
    <property type="evidence" value="ECO:0007669"/>
    <property type="project" value="TreeGrafter"/>
</dbReference>
<dbReference type="CDD" id="cd03202">
    <property type="entry name" value="GST_C_etherase_LigE"/>
    <property type="match status" value="1"/>
</dbReference>
<keyword evidence="3" id="KW-1185">Reference proteome</keyword>
<evidence type="ECO:0000313" key="2">
    <source>
        <dbReference type="EMBL" id="WGV26985.1"/>
    </source>
</evidence>
<dbReference type="SUPFAM" id="SSF52833">
    <property type="entry name" value="Thioredoxin-like"/>
    <property type="match status" value="1"/>
</dbReference>
<dbReference type="InterPro" id="IPR040079">
    <property type="entry name" value="Glutathione_S-Trfase"/>
</dbReference>
<dbReference type="CDD" id="cd03038">
    <property type="entry name" value="GST_N_etherase_LigE"/>
    <property type="match status" value="1"/>
</dbReference>
<dbReference type="InterPro" id="IPR036249">
    <property type="entry name" value="Thioredoxin-like_sf"/>
</dbReference>
<dbReference type="PANTHER" id="PTHR42673:SF4">
    <property type="entry name" value="MALEYLACETOACETATE ISOMERASE"/>
    <property type="match status" value="1"/>
</dbReference>
<dbReference type="EMBL" id="CP124543">
    <property type="protein sequence ID" value="WGV26985.1"/>
    <property type="molecule type" value="Genomic_DNA"/>
</dbReference>
<dbReference type="AlphaFoldDB" id="A0AAJ6PAN7"/>
<dbReference type="SFLD" id="SFLDS00019">
    <property type="entry name" value="Glutathione_Transferase_(cytos"/>
    <property type="match status" value="1"/>
</dbReference>
<dbReference type="GO" id="GO:0004364">
    <property type="term" value="F:glutathione transferase activity"/>
    <property type="evidence" value="ECO:0007669"/>
    <property type="project" value="TreeGrafter"/>
</dbReference>
<dbReference type="PANTHER" id="PTHR42673">
    <property type="entry name" value="MALEYLACETOACETATE ISOMERASE"/>
    <property type="match status" value="1"/>
</dbReference>
<dbReference type="KEGG" id="hbq:QI031_05685"/>
<sequence length="234" mass="27202">MKLAKIRLYDLAGAEDDRRFSPNCWRVRLALLHKQLPFETIPWRFTEKETIAFSGQGKVPVIVDGERFVSDSWAIAEYLENSYPDNPTLFDGLMGKALSRFVTDWVEAVLNPEIIRLIITDIYSHLHPKDKDYFRTTREKLFGTTLEALSADRDERVITFRDRLEPLRRTLQHQSFLAGQTPAWADYVVFSSLQWARCISPFSLLVENDPVFSWREQMLDTFDGEARQAIAYSC</sequence>